<gene>
    <name evidence="8" type="ORF">KI387_037215</name>
</gene>
<evidence type="ECO:0000256" key="2">
    <source>
        <dbReference type="ARBA" id="ARBA00008361"/>
    </source>
</evidence>
<keyword evidence="6" id="KW-0812">Transmembrane</keyword>
<keyword evidence="6" id="KW-0325">Glycoprotein</keyword>
<comment type="similarity">
    <text evidence="2 6">Belongs to the methyltransferase superfamily.</text>
</comment>
<sequence>GDQRRKPSTSCDHNAGGAELRTSNFILGAIYNMAFMKYLQEKQLPFLSLMVAGIMCIGIFLFAFGMSSYPPEFHAVQIEALTSKGETEHVKSYNKRPDNSSNNLWHYSQQEAQKKRDSMLKDKGPAKIDSDVKKAVDEVIQKHNAKQVAEEGTQKQDRKQVTGERIQKQQNLSIAFGKQDDPELNWDICHGAPDFIPCLDNAKAIKELASRRHMEHRERHCPTEEDLQRCLPPLPNGYRSHVRWPQSRDMIWLNNVPHTKLVEYKKDQNWVKISGKFLVFPGGGTQFKGGAPSYIKFIEKIFPIIAWGKQTRIVLDVGCGVASFGGHLLDKDVLTMSFAPKDEHEAQIQFALERGIPAMLLVIGTQRLVFPSNVYDVIHCARCRVHWYGDGGKPLLEINRILRPGGYFLWSATPVYREDPQDRDVWKTMMDLTESMCWKLVLKTMDSTGIGIAIYQKPTSNTCYIKRKENDPPICEDNDSPDAAWYVPLQRCLHKVPTVNSVHGSVWPPKWPLRLEEEPFWVNSTVRSTDESDRDFHKDTAYWRHIVQNQYLHGNGIDWSVIRNVMDMKSGYGGFAAALVDKPVWIMNVVPTDGADTLPVIFDRGFVGVYHDWCESFNTYPRSYDLLHADHLLNKLTLRCNLVDIILEMDRILRPQGWVIVRDMLPTVEKLLPVMHSLHWHTNTKITEKNEKLVVAQKGRWRPEKAPQVLS</sequence>
<dbReference type="GO" id="GO:0008168">
    <property type="term" value="F:methyltransferase activity"/>
    <property type="evidence" value="ECO:0007669"/>
    <property type="project" value="UniProtKB-UniRule"/>
</dbReference>
<keyword evidence="6" id="KW-1133">Transmembrane helix</keyword>
<keyword evidence="9" id="KW-1185">Reference proteome</keyword>
<evidence type="ECO:0000256" key="3">
    <source>
        <dbReference type="ARBA" id="ARBA00022603"/>
    </source>
</evidence>
<name>A0AA38KUX5_TAXCH</name>
<protein>
    <recommendedName>
        <fullName evidence="6">Methyltransferase</fullName>
        <ecNumber evidence="6">2.1.1.-</ecNumber>
    </recommendedName>
</protein>
<evidence type="ECO:0000256" key="4">
    <source>
        <dbReference type="ARBA" id="ARBA00022968"/>
    </source>
</evidence>
<dbReference type="AlphaFoldDB" id="A0AA38KUX5"/>
<keyword evidence="3 6" id="KW-0489">Methyltransferase</keyword>
<dbReference type="FunFam" id="3.40.50.150:FF:000342">
    <property type="entry name" value="Probable methyltransferase PMT19"/>
    <property type="match status" value="1"/>
</dbReference>
<dbReference type="GO" id="GO:0016020">
    <property type="term" value="C:membrane"/>
    <property type="evidence" value="ECO:0007669"/>
    <property type="project" value="UniProtKB-SubCell"/>
</dbReference>
<reference evidence="8 9" key="1">
    <citation type="journal article" date="2021" name="Nat. Plants">
        <title>The Taxus genome provides insights into paclitaxel biosynthesis.</title>
        <authorList>
            <person name="Xiong X."/>
            <person name="Gou J."/>
            <person name="Liao Q."/>
            <person name="Li Y."/>
            <person name="Zhou Q."/>
            <person name="Bi G."/>
            <person name="Li C."/>
            <person name="Du R."/>
            <person name="Wang X."/>
            <person name="Sun T."/>
            <person name="Guo L."/>
            <person name="Liang H."/>
            <person name="Lu P."/>
            <person name="Wu Y."/>
            <person name="Zhang Z."/>
            <person name="Ro D.K."/>
            <person name="Shang Y."/>
            <person name="Huang S."/>
            <person name="Yan J."/>
        </authorList>
    </citation>
    <scope>NUCLEOTIDE SEQUENCE [LARGE SCALE GENOMIC DNA]</scope>
    <source>
        <strain evidence="8">Ta-2019</strain>
    </source>
</reference>
<dbReference type="Proteomes" id="UP000824469">
    <property type="component" value="Unassembled WGS sequence"/>
</dbReference>
<dbReference type="Gene3D" id="3.40.50.150">
    <property type="entry name" value="Vaccinia Virus protein VP39"/>
    <property type="match status" value="1"/>
</dbReference>
<comment type="subcellular location">
    <subcellularLocation>
        <location evidence="5">Endomembrane system</location>
        <topology evidence="5">Single-pass membrane protein</topology>
    </subcellularLocation>
    <subcellularLocation>
        <location evidence="1 6">Membrane</location>
        <topology evidence="1 6">Single-pass type II membrane protein</topology>
    </subcellularLocation>
</comment>
<dbReference type="GO" id="GO:0005802">
    <property type="term" value="C:trans-Golgi network"/>
    <property type="evidence" value="ECO:0007669"/>
    <property type="project" value="TreeGrafter"/>
</dbReference>
<evidence type="ECO:0000256" key="5">
    <source>
        <dbReference type="ARBA" id="ARBA00037847"/>
    </source>
</evidence>
<dbReference type="InterPro" id="IPR029063">
    <property type="entry name" value="SAM-dependent_MTases_sf"/>
</dbReference>
<feature type="region of interest" description="Disordered" evidence="7">
    <location>
        <begin position="144"/>
        <end position="166"/>
    </location>
</feature>
<keyword evidence="6" id="KW-0808">Transferase</keyword>
<feature type="compositionally biased region" description="Basic and acidic residues" evidence="7">
    <location>
        <begin position="148"/>
        <end position="166"/>
    </location>
</feature>
<keyword evidence="6" id="KW-0472">Membrane</keyword>
<evidence type="ECO:0000256" key="7">
    <source>
        <dbReference type="SAM" id="MobiDB-lite"/>
    </source>
</evidence>
<dbReference type="CDD" id="cd02440">
    <property type="entry name" value="AdoMet_MTases"/>
    <property type="match status" value="1"/>
</dbReference>
<dbReference type="Pfam" id="PF03141">
    <property type="entry name" value="Methyltransf_29"/>
    <property type="match status" value="1"/>
</dbReference>
<dbReference type="GO" id="GO:0005768">
    <property type="term" value="C:endosome"/>
    <property type="evidence" value="ECO:0007669"/>
    <property type="project" value="TreeGrafter"/>
</dbReference>
<organism evidence="8 9">
    <name type="scientific">Taxus chinensis</name>
    <name type="common">Chinese yew</name>
    <name type="synonym">Taxus wallichiana var. chinensis</name>
    <dbReference type="NCBI Taxonomy" id="29808"/>
    <lineage>
        <taxon>Eukaryota</taxon>
        <taxon>Viridiplantae</taxon>
        <taxon>Streptophyta</taxon>
        <taxon>Embryophyta</taxon>
        <taxon>Tracheophyta</taxon>
        <taxon>Spermatophyta</taxon>
        <taxon>Pinopsida</taxon>
        <taxon>Pinidae</taxon>
        <taxon>Conifers II</taxon>
        <taxon>Cupressales</taxon>
        <taxon>Taxaceae</taxon>
        <taxon>Taxus</taxon>
    </lineage>
</organism>
<evidence type="ECO:0000256" key="6">
    <source>
        <dbReference type="RuleBase" id="RU366043"/>
    </source>
</evidence>
<dbReference type="OMA" id="HYRTTIV"/>
<dbReference type="PANTHER" id="PTHR10108:SF887">
    <property type="entry name" value="METHYLTRANSFERASE PMT22-RELATED"/>
    <property type="match status" value="1"/>
</dbReference>
<proteinExistence type="inferred from homology"/>
<dbReference type="PANTHER" id="PTHR10108">
    <property type="entry name" value="SAM-DEPENDENT METHYLTRANSFERASE"/>
    <property type="match status" value="1"/>
</dbReference>
<dbReference type="InterPro" id="IPR004159">
    <property type="entry name" value="Put_SAM_MeTrfase"/>
</dbReference>
<dbReference type="EMBL" id="JAHRHJ020000007">
    <property type="protein sequence ID" value="KAH9309304.1"/>
    <property type="molecule type" value="Genomic_DNA"/>
</dbReference>
<comment type="caution">
    <text evidence="8">The sequence shown here is derived from an EMBL/GenBank/DDBJ whole genome shotgun (WGS) entry which is preliminary data.</text>
</comment>
<dbReference type="EC" id="2.1.1.-" evidence="6"/>
<feature type="transmembrane region" description="Helical" evidence="6">
    <location>
        <begin position="46"/>
        <end position="66"/>
    </location>
</feature>
<evidence type="ECO:0000256" key="1">
    <source>
        <dbReference type="ARBA" id="ARBA00004606"/>
    </source>
</evidence>
<feature type="non-terminal residue" evidence="8">
    <location>
        <position position="711"/>
    </location>
</feature>
<evidence type="ECO:0000313" key="9">
    <source>
        <dbReference type="Proteomes" id="UP000824469"/>
    </source>
</evidence>
<keyword evidence="4 6" id="KW-0735">Signal-anchor</keyword>
<accession>A0AA38KUX5</accession>
<dbReference type="GO" id="GO:0032259">
    <property type="term" value="P:methylation"/>
    <property type="evidence" value="ECO:0007669"/>
    <property type="project" value="UniProtKB-KW"/>
</dbReference>
<dbReference type="SUPFAM" id="SSF53335">
    <property type="entry name" value="S-adenosyl-L-methionine-dependent methyltransferases"/>
    <property type="match status" value="2"/>
</dbReference>
<evidence type="ECO:0000313" key="8">
    <source>
        <dbReference type="EMBL" id="KAH9309304.1"/>
    </source>
</evidence>